<dbReference type="CDD" id="cd01895">
    <property type="entry name" value="EngA2"/>
    <property type="match status" value="1"/>
</dbReference>
<dbReference type="FunFam" id="3.30.300.20:FF:000004">
    <property type="entry name" value="GTPase Der"/>
    <property type="match status" value="1"/>
</dbReference>
<evidence type="ECO:0000313" key="10">
    <source>
        <dbReference type="EMBL" id="MBA4681088.1"/>
    </source>
</evidence>
<evidence type="ECO:0000256" key="7">
    <source>
        <dbReference type="ARBA" id="ARBA00032345"/>
    </source>
</evidence>
<dbReference type="NCBIfam" id="TIGR03594">
    <property type="entry name" value="GTPase_EngA"/>
    <property type="match status" value="1"/>
</dbReference>
<evidence type="ECO:0000256" key="5">
    <source>
        <dbReference type="ARBA" id="ARBA00022741"/>
    </source>
</evidence>
<dbReference type="FunFam" id="3.40.50.300:FF:000040">
    <property type="entry name" value="GTPase Der"/>
    <property type="match status" value="1"/>
</dbReference>
<name>A0A7C9FJE4_OPUST</name>
<dbReference type="HAMAP" id="MF_00195">
    <property type="entry name" value="GTPase_Der"/>
    <property type="match status" value="1"/>
</dbReference>
<evidence type="ECO:0000256" key="3">
    <source>
        <dbReference type="ARBA" id="ARBA00022517"/>
    </source>
</evidence>
<accession>A0A7C9FJE4</accession>
<evidence type="ECO:0000256" key="8">
    <source>
        <dbReference type="SAM" id="MobiDB-lite"/>
    </source>
</evidence>
<dbReference type="SUPFAM" id="SSF52540">
    <property type="entry name" value="P-loop containing nucleoside triphosphate hydrolases"/>
    <property type="match status" value="2"/>
</dbReference>
<evidence type="ECO:0000256" key="6">
    <source>
        <dbReference type="ARBA" id="ARBA00023134"/>
    </source>
</evidence>
<dbReference type="Gene3D" id="3.30.300.20">
    <property type="match status" value="1"/>
</dbReference>
<dbReference type="EMBL" id="GISG01289313">
    <property type="protein sequence ID" value="MBA4681088.1"/>
    <property type="molecule type" value="Transcribed_RNA"/>
</dbReference>
<reference evidence="10" key="2">
    <citation type="submission" date="2020-07" db="EMBL/GenBank/DDBJ databases">
        <authorList>
            <person name="Vera ALvarez R."/>
            <person name="Arias-Moreno D.M."/>
            <person name="Jimenez-Jacinto V."/>
            <person name="Jimenez-Bremont J.F."/>
            <person name="Swaminathan K."/>
            <person name="Moose S.P."/>
            <person name="Guerrero-Gonzalez M.L."/>
            <person name="Marino-Ramirez L."/>
            <person name="Landsman D."/>
            <person name="Rodriguez-Kessler M."/>
            <person name="Delgado-Sanchez P."/>
        </authorList>
    </citation>
    <scope>NUCLEOTIDE SEQUENCE</scope>
    <source>
        <tissue evidence="10">Cladode</tissue>
    </source>
</reference>
<dbReference type="AlphaFoldDB" id="A0A7C9FJE4"/>
<organism evidence="10">
    <name type="scientific">Opuntia streptacantha</name>
    <name type="common">Prickly pear cactus</name>
    <name type="synonym">Opuntia cardona</name>
    <dbReference type="NCBI Taxonomy" id="393608"/>
    <lineage>
        <taxon>Eukaryota</taxon>
        <taxon>Viridiplantae</taxon>
        <taxon>Streptophyta</taxon>
        <taxon>Embryophyta</taxon>
        <taxon>Tracheophyta</taxon>
        <taxon>Spermatophyta</taxon>
        <taxon>Magnoliopsida</taxon>
        <taxon>eudicotyledons</taxon>
        <taxon>Gunneridae</taxon>
        <taxon>Pentapetalae</taxon>
        <taxon>Caryophyllales</taxon>
        <taxon>Cactineae</taxon>
        <taxon>Cactaceae</taxon>
        <taxon>Opuntioideae</taxon>
        <taxon>Opuntia</taxon>
    </lineage>
</organism>
<dbReference type="PANTHER" id="PTHR43834:SF2">
    <property type="entry name" value="GTPASE DER"/>
    <property type="match status" value="1"/>
</dbReference>
<reference evidence="10" key="1">
    <citation type="journal article" date="2013" name="J. Plant Res.">
        <title>Effect of fungi and light on seed germination of three Opuntia species from semiarid lands of central Mexico.</title>
        <authorList>
            <person name="Delgado-Sanchez P."/>
            <person name="Jimenez-Bremont J.F."/>
            <person name="Guerrero-Gonzalez Mde L."/>
            <person name="Flores J."/>
        </authorList>
    </citation>
    <scope>NUCLEOTIDE SEQUENCE</scope>
    <source>
        <tissue evidence="10">Cladode</tissue>
    </source>
</reference>
<keyword evidence="4" id="KW-0677">Repeat</keyword>
<dbReference type="Pfam" id="PF14714">
    <property type="entry name" value="KH_dom-like"/>
    <property type="match status" value="1"/>
</dbReference>
<dbReference type="InterPro" id="IPR005225">
    <property type="entry name" value="Small_GTP-bd"/>
</dbReference>
<sequence length="654" mass="71691">MAVSGELSAISLSKTSPLISPLSRISSTLPVSLSSRFIHRRICIGTCLTKPSLNLHFRASVLRSSSPGNEVDGGVEDEDEEFVDYEGYDTEEGDESYVVDEEELEAEAKVAVQEYSHFLSRELRIEEEEAKETGGKQKRKKMVPRNVPHHLLPRVAIVGRPNVGKSALFNRLVGGNRAIVVDEPGVTRDRLYGRSFWGEYEFMVVDTGGVLMPSKSQEDVIEDLNVSTTIGMEGIPLAAREAAIARMPSQIERQAARAVEESSVIVFLVDGQAGPTAGDVEIADWLRKNYSNKNIILAVNKCESPRRGLIQASEFWSLGFSPIPISAISGTGTGELLDLVCAGLTRPEDPADPEEEAGSYIPSIAIVGRPNVGKSSILNALVGEDRTIVSPVSGTTRDAIDTEFTGPDGQKYRLIDTAGIRKKAAVASSGSTTEALSVNRAFRAIRRSDLVALVIEALACITEQDYKIAERIEMEGKGCLIVVNKWDTIPNKNQQTSTFYEQDVRQKLRNLHWAPIVYASAISGQSVDKIIIAAGIVEKERSRRLSTATLNQVVSEAVAFKPPPRTRAGKRGRVYYCTQAAIRPPTFVFFVNDAKLFSDTYRRYMEKQLRSDAGFSGTPIRLLWRSRRKMDKGSAAGKTRGTASTSQRKEAAVM</sequence>
<dbReference type="GO" id="GO:0042254">
    <property type="term" value="P:ribosome biogenesis"/>
    <property type="evidence" value="ECO:0007669"/>
    <property type="project" value="UniProtKB-KW"/>
</dbReference>
<dbReference type="InterPro" id="IPR027417">
    <property type="entry name" value="P-loop_NTPase"/>
</dbReference>
<dbReference type="InterPro" id="IPR015946">
    <property type="entry name" value="KH_dom-like_a/b"/>
</dbReference>
<evidence type="ECO:0000256" key="2">
    <source>
        <dbReference type="ARBA" id="ARBA00020953"/>
    </source>
</evidence>
<feature type="region of interest" description="Disordered" evidence="8">
    <location>
        <begin position="629"/>
        <end position="654"/>
    </location>
</feature>
<dbReference type="PRINTS" id="PR00326">
    <property type="entry name" value="GTP1OBG"/>
</dbReference>
<evidence type="ECO:0000256" key="1">
    <source>
        <dbReference type="ARBA" id="ARBA00008279"/>
    </source>
</evidence>
<feature type="domain" description="EngA-type G" evidence="9">
    <location>
        <begin position="362"/>
        <end position="542"/>
    </location>
</feature>
<dbReference type="NCBIfam" id="TIGR00231">
    <property type="entry name" value="small_GTP"/>
    <property type="match status" value="1"/>
</dbReference>
<dbReference type="PROSITE" id="PS51712">
    <property type="entry name" value="G_ENGA"/>
    <property type="match status" value="1"/>
</dbReference>
<evidence type="ECO:0000259" key="9">
    <source>
        <dbReference type="PROSITE" id="PS51712"/>
    </source>
</evidence>
<keyword evidence="6" id="KW-0342">GTP-binding</keyword>
<comment type="similarity">
    <text evidence="1">Belongs to the TRAFAC class TrmE-Era-EngA-EngB-Septin-like GTPase superfamily. EngA (Der) GTPase family.</text>
</comment>
<dbReference type="Pfam" id="PF01926">
    <property type="entry name" value="MMR_HSR1"/>
    <property type="match status" value="2"/>
</dbReference>
<dbReference type="Gene3D" id="3.40.50.300">
    <property type="entry name" value="P-loop containing nucleotide triphosphate hydrolases"/>
    <property type="match status" value="2"/>
</dbReference>
<dbReference type="CDD" id="cd01894">
    <property type="entry name" value="EngA1"/>
    <property type="match status" value="1"/>
</dbReference>
<evidence type="ECO:0000256" key="4">
    <source>
        <dbReference type="ARBA" id="ARBA00022737"/>
    </source>
</evidence>
<dbReference type="FunFam" id="3.40.50.300:FF:001185">
    <property type="entry name" value="GTPase Der"/>
    <property type="match status" value="1"/>
</dbReference>
<proteinExistence type="inferred from homology"/>
<dbReference type="PANTHER" id="PTHR43834">
    <property type="entry name" value="GTPASE DER"/>
    <property type="match status" value="1"/>
</dbReference>
<protein>
    <recommendedName>
        <fullName evidence="2">GTPase Der</fullName>
    </recommendedName>
    <alternativeName>
        <fullName evidence="7">GTP-binding protein EngA</fullName>
    </alternativeName>
</protein>
<dbReference type="InterPro" id="IPR032859">
    <property type="entry name" value="KH_dom-like"/>
</dbReference>
<dbReference type="InterPro" id="IPR031166">
    <property type="entry name" value="G_ENGA"/>
</dbReference>
<dbReference type="GO" id="GO:0005525">
    <property type="term" value="F:GTP binding"/>
    <property type="evidence" value="ECO:0007669"/>
    <property type="project" value="UniProtKB-KW"/>
</dbReference>
<dbReference type="InterPro" id="IPR006073">
    <property type="entry name" value="GTP-bd"/>
</dbReference>
<keyword evidence="5" id="KW-0547">Nucleotide-binding</keyword>
<keyword evidence="3" id="KW-0690">Ribosome biogenesis</keyword>
<dbReference type="InterPro" id="IPR016484">
    <property type="entry name" value="GTPase_Der"/>
</dbReference>
<dbReference type="GO" id="GO:0009507">
    <property type="term" value="C:chloroplast"/>
    <property type="evidence" value="ECO:0007669"/>
    <property type="project" value="TreeGrafter"/>
</dbReference>